<dbReference type="AlphaFoldDB" id="A0A7Z0MMT4"/>
<dbReference type="EMBL" id="JACCHS010000012">
    <property type="protein sequence ID" value="NYT46541.1"/>
    <property type="molecule type" value="Genomic_DNA"/>
</dbReference>
<comment type="caution">
    <text evidence="1">The sequence shown here is derived from an EMBL/GenBank/DDBJ whole genome shotgun (WGS) entry which is preliminary data.</text>
</comment>
<dbReference type="Proteomes" id="UP000537890">
    <property type="component" value="Unassembled WGS sequence"/>
</dbReference>
<proteinExistence type="predicted"/>
<gene>
    <name evidence="1" type="ORF">H0A75_01405</name>
</gene>
<evidence type="ECO:0008006" key="3">
    <source>
        <dbReference type="Google" id="ProtNLM"/>
    </source>
</evidence>
<evidence type="ECO:0000313" key="1">
    <source>
        <dbReference type="EMBL" id="NYT46541.1"/>
    </source>
</evidence>
<sequence length="78" mass="8485">MLKNATESASKIKTLELVSIDDSTDEIAETRAKALLKVLKDEGVANKTAKVVVRKADAAESTEIIRSGFLLNRSIVLR</sequence>
<protein>
    <recommendedName>
        <fullName evidence="3">OmpA-like domain-containing protein</fullName>
    </recommendedName>
</protein>
<organism evidence="1 2">
    <name type="scientific">Candidatus Methanofishera endochildressiae</name>
    <dbReference type="NCBI Taxonomy" id="2738884"/>
    <lineage>
        <taxon>Bacteria</taxon>
        <taxon>Pseudomonadati</taxon>
        <taxon>Pseudomonadota</taxon>
        <taxon>Gammaproteobacteria</taxon>
        <taxon>Candidatus Methanofishera</taxon>
    </lineage>
</organism>
<accession>A0A7Z0MMT4</accession>
<name>A0A7Z0MMT4_9GAMM</name>
<evidence type="ECO:0000313" key="2">
    <source>
        <dbReference type="Proteomes" id="UP000537890"/>
    </source>
</evidence>
<reference evidence="1 2" key="1">
    <citation type="submission" date="2020-05" db="EMBL/GenBank/DDBJ databases">
        <title>Horizontal transmission and recombination maintain forever young bacterial symbiont genomes.</title>
        <authorList>
            <person name="Russell S.L."/>
            <person name="Pepper-Tunick E."/>
            <person name="Svedberg J."/>
            <person name="Byrne A."/>
            <person name="Ruelas Castillo J."/>
            <person name="Vollmers C."/>
            <person name="Beinart R.A."/>
            <person name="Corbett-Detig R."/>
        </authorList>
    </citation>
    <scope>NUCLEOTIDE SEQUENCE [LARGE SCALE GENOMIC DNA]</scope>
    <source>
        <strain evidence="1">4727-3</strain>
    </source>
</reference>